<name>A0A454CPT1_VIBHA</name>
<proteinExistence type="predicted"/>
<comment type="caution">
    <text evidence="1">The sequence shown here is derived from an EMBL/GenBank/DDBJ whole genome shotgun (WGS) entry which is preliminary data.</text>
</comment>
<dbReference type="EMBL" id="AJSR01002539">
    <property type="protein sequence ID" value="EKM28420.1"/>
    <property type="molecule type" value="Genomic_DNA"/>
</dbReference>
<dbReference type="Proteomes" id="UP000008367">
    <property type="component" value="Unassembled WGS sequence"/>
</dbReference>
<feature type="non-terminal residue" evidence="1">
    <location>
        <position position="1"/>
    </location>
</feature>
<evidence type="ECO:0000313" key="1">
    <source>
        <dbReference type="EMBL" id="EKM28420.1"/>
    </source>
</evidence>
<reference evidence="1 2" key="1">
    <citation type="submission" date="2012-10" db="EMBL/GenBank/DDBJ databases">
        <title>Genome sequence of Vibrio Cholerae HENC-02.</title>
        <authorList>
            <person name="Eppinger M."/>
            <person name="Hasan N.A."/>
            <person name="Sengamalay N."/>
            <person name="Hine E."/>
            <person name="Su Q."/>
            <person name="Daugherty S.C."/>
            <person name="Young S."/>
            <person name="Sadzewicz L."/>
            <person name="Tallon L."/>
            <person name="Cebula T.A."/>
            <person name="Ravel J."/>
            <person name="Colwell R.R."/>
        </authorList>
    </citation>
    <scope>NUCLEOTIDE SEQUENCE [LARGE SCALE GENOMIC DNA]</scope>
    <source>
        <strain evidence="1 2">HENC-02</strain>
    </source>
</reference>
<dbReference type="AlphaFoldDB" id="A0A454CPT1"/>
<gene>
    <name evidence="1" type="ORF">VCHENC02_5681</name>
</gene>
<organism evidence="1 2">
    <name type="scientific">Vibrio harveyi</name>
    <name type="common">Beneckea harveyi</name>
    <dbReference type="NCBI Taxonomy" id="669"/>
    <lineage>
        <taxon>Bacteria</taxon>
        <taxon>Pseudomonadati</taxon>
        <taxon>Pseudomonadota</taxon>
        <taxon>Gammaproteobacteria</taxon>
        <taxon>Vibrionales</taxon>
        <taxon>Vibrionaceae</taxon>
        <taxon>Vibrio</taxon>
    </lineage>
</organism>
<protein>
    <submittedName>
        <fullName evidence="1">Uncharacterized protein</fullName>
    </submittedName>
</protein>
<evidence type="ECO:0000313" key="2">
    <source>
        <dbReference type="Proteomes" id="UP000008367"/>
    </source>
</evidence>
<sequence length="32" mass="3306">LSSSGIEILSPRSFSSAISTKRVEPNSSTGLP</sequence>
<accession>A0A454CPT1</accession>